<dbReference type="PANTHER" id="PTHR30329">
    <property type="entry name" value="STATOR ELEMENT OF FLAGELLAR MOTOR COMPLEX"/>
    <property type="match status" value="1"/>
</dbReference>
<keyword evidence="11" id="KW-1185">Reference proteome</keyword>
<dbReference type="RefSeq" id="WP_062604757.1">
    <property type="nucleotide sequence ID" value="NZ_FCOX02000009.1"/>
</dbReference>
<evidence type="ECO:0000256" key="6">
    <source>
        <dbReference type="ARBA" id="ARBA00023136"/>
    </source>
</evidence>
<protein>
    <submittedName>
        <fullName evidence="10">OmpA family protein</fullName>
    </submittedName>
</protein>
<dbReference type="AlphaFoldDB" id="A0A158B961"/>
<evidence type="ECO:0000256" key="2">
    <source>
        <dbReference type="ARBA" id="ARBA00008914"/>
    </source>
</evidence>
<keyword evidence="3" id="KW-1003">Cell membrane</keyword>
<evidence type="ECO:0000256" key="8">
    <source>
        <dbReference type="SAM" id="Phobius"/>
    </source>
</evidence>
<keyword evidence="5 8" id="KW-1133">Transmembrane helix</keyword>
<comment type="similarity">
    <text evidence="2">Belongs to the MotB family.</text>
</comment>
<dbReference type="InterPro" id="IPR006665">
    <property type="entry name" value="OmpA-like"/>
</dbReference>
<dbReference type="InterPro" id="IPR025713">
    <property type="entry name" value="MotB-like_N_dom"/>
</dbReference>
<evidence type="ECO:0000256" key="1">
    <source>
        <dbReference type="ARBA" id="ARBA00004162"/>
    </source>
</evidence>
<dbReference type="InterPro" id="IPR050330">
    <property type="entry name" value="Bact_OuterMem_StrucFunc"/>
</dbReference>
<evidence type="ECO:0000256" key="7">
    <source>
        <dbReference type="PROSITE-ProRule" id="PRU00473"/>
    </source>
</evidence>
<name>A0A158B961_9BURK</name>
<evidence type="ECO:0000256" key="3">
    <source>
        <dbReference type="ARBA" id="ARBA00022475"/>
    </source>
</evidence>
<dbReference type="Gene3D" id="3.30.1330.60">
    <property type="entry name" value="OmpA-like domain"/>
    <property type="match status" value="1"/>
</dbReference>
<keyword evidence="6 7" id="KW-0472">Membrane</keyword>
<dbReference type="GO" id="GO:0005886">
    <property type="term" value="C:plasma membrane"/>
    <property type="evidence" value="ECO:0007669"/>
    <property type="project" value="UniProtKB-SubCell"/>
</dbReference>
<dbReference type="PANTHER" id="PTHR30329:SF21">
    <property type="entry name" value="LIPOPROTEIN YIAD-RELATED"/>
    <property type="match status" value="1"/>
</dbReference>
<evidence type="ECO:0000313" key="11">
    <source>
        <dbReference type="Proteomes" id="UP000071859"/>
    </source>
</evidence>
<dbReference type="Pfam" id="PF13677">
    <property type="entry name" value="MotB_plug"/>
    <property type="match status" value="1"/>
</dbReference>
<proteinExistence type="inferred from homology"/>
<evidence type="ECO:0000259" key="9">
    <source>
        <dbReference type="PROSITE" id="PS51123"/>
    </source>
</evidence>
<evidence type="ECO:0000256" key="4">
    <source>
        <dbReference type="ARBA" id="ARBA00022692"/>
    </source>
</evidence>
<dbReference type="OrthoDB" id="9815217at2"/>
<feature type="domain" description="OmpA-like" evidence="9">
    <location>
        <begin position="85"/>
        <end position="217"/>
    </location>
</feature>
<sequence>MIGARIVVKRGSKSEAEKPFWISYADLMTALMVLFLVTMSVTLLAVTKRVDEAERAKAERDKEITELLHRVQVAAQKYPGIKVDTARNVIDFGDKAHFDKNSSGLKPEQQRLLRAFVPEVLRIARDPLGKKWLKQIVVEGFSSPEGDYLYNLNLSLQRSQRVLCVLLAKPFTDESAMTNGELEQIRDLFLVGGYSFNGAKATYEDSRRVELRLEFLGIGEHRTLTAGIARGNFGICALGAN</sequence>
<evidence type="ECO:0000256" key="5">
    <source>
        <dbReference type="ARBA" id="ARBA00022989"/>
    </source>
</evidence>
<dbReference type="Proteomes" id="UP000071859">
    <property type="component" value="Unassembled WGS sequence"/>
</dbReference>
<comment type="caution">
    <text evidence="10">The sequence shown here is derived from an EMBL/GenBank/DDBJ whole genome shotgun (WGS) entry which is preliminary data.</text>
</comment>
<dbReference type="SUPFAM" id="SSF103088">
    <property type="entry name" value="OmpA-like"/>
    <property type="match status" value="1"/>
</dbReference>
<organism evidence="10 11">
    <name type="scientific">Caballeronia calidae</name>
    <dbReference type="NCBI Taxonomy" id="1777139"/>
    <lineage>
        <taxon>Bacteria</taxon>
        <taxon>Pseudomonadati</taxon>
        <taxon>Pseudomonadota</taxon>
        <taxon>Betaproteobacteria</taxon>
        <taxon>Burkholderiales</taxon>
        <taxon>Burkholderiaceae</taxon>
        <taxon>Caballeronia</taxon>
    </lineage>
</organism>
<dbReference type="EMBL" id="FCOX02000009">
    <property type="protein sequence ID" value="SAK66615.1"/>
    <property type="molecule type" value="Genomic_DNA"/>
</dbReference>
<gene>
    <name evidence="10" type="ORF">AWB78_02426</name>
</gene>
<feature type="transmembrane region" description="Helical" evidence="8">
    <location>
        <begin position="20"/>
        <end position="46"/>
    </location>
</feature>
<dbReference type="PROSITE" id="PS51123">
    <property type="entry name" value="OMPA_2"/>
    <property type="match status" value="1"/>
</dbReference>
<accession>A0A158B961</accession>
<evidence type="ECO:0000313" key="10">
    <source>
        <dbReference type="EMBL" id="SAK66615.1"/>
    </source>
</evidence>
<keyword evidence="4 8" id="KW-0812">Transmembrane</keyword>
<comment type="subcellular location">
    <subcellularLocation>
        <location evidence="1">Cell membrane</location>
        <topology evidence="1">Single-pass membrane protein</topology>
    </subcellularLocation>
</comment>
<dbReference type="InterPro" id="IPR036737">
    <property type="entry name" value="OmpA-like_sf"/>
</dbReference>
<reference evidence="10" key="1">
    <citation type="submission" date="2016-01" db="EMBL/GenBank/DDBJ databases">
        <authorList>
            <person name="Peeters C."/>
        </authorList>
    </citation>
    <scope>NUCLEOTIDE SEQUENCE</scope>
    <source>
        <strain evidence="10">LMG 29321</strain>
    </source>
</reference>